<dbReference type="InterPro" id="IPR001638">
    <property type="entry name" value="Solute-binding_3/MltF_N"/>
</dbReference>
<dbReference type="SUPFAM" id="SSF53850">
    <property type="entry name" value="Periplasmic binding protein-like II"/>
    <property type="match status" value="1"/>
</dbReference>
<dbReference type="RefSeq" id="WP_015228205.1">
    <property type="nucleotide sequence ID" value="NC_019780.1"/>
</dbReference>
<keyword evidence="5" id="KW-1185">Reference proteome</keyword>
<evidence type="ECO:0000313" key="5">
    <source>
        <dbReference type="Proteomes" id="UP000010482"/>
    </source>
</evidence>
<sequence length="316" mass="34101">MSTSEIEFLVIIMLQSMFRSLSRLFGLSALSVKVVFALAISLIFSISIISCSNQSITSQEVATENANAQSNPTVQGGSTLDNILSAGVVKIAVPQDSPPFGSVGTDGKPQGYDVDVARLISEALEVNLDLIPVTSTNRIPYLETGRADLVISSLGATPERARSIYFSSMPYAPFFSGIYGAASLDVSSYKDLAGYTVGVTQGSLEDLEVAEKAPEGVTIKRFEDNSLTISALLSKQVDLIATGNTIAGKVIKSNPKEGIENKFVMKNSPCYIGVRRGDLDMLQWINVFIRHKRFSGEFEALSQEWFGESLQSLPAF</sequence>
<dbReference type="EMBL" id="CP003944">
    <property type="protein sequence ID" value="AFZ49192.1"/>
    <property type="molecule type" value="Genomic_DNA"/>
</dbReference>
<dbReference type="PANTHER" id="PTHR35936">
    <property type="entry name" value="MEMBRANE-BOUND LYTIC MUREIN TRANSGLYCOSYLASE F"/>
    <property type="match status" value="1"/>
</dbReference>
<evidence type="ECO:0000259" key="3">
    <source>
        <dbReference type="SMART" id="SM00062"/>
    </source>
</evidence>
<dbReference type="Gene3D" id="3.40.190.10">
    <property type="entry name" value="Periplasmic binding protein-like II"/>
    <property type="match status" value="2"/>
</dbReference>
<evidence type="ECO:0000313" key="4">
    <source>
        <dbReference type="EMBL" id="AFZ49192.1"/>
    </source>
</evidence>
<feature type="domain" description="Solute-binding protein family 3/N-terminal" evidence="3">
    <location>
        <begin position="88"/>
        <end position="309"/>
    </location>
</feature>
<organism evidence="4 5">
    <name type="scientific">Dactylococcopsis salina (strain PCC 8305)</name>
    <name type="common">Myxobactron salinum</name>
    <dbReference type="NCBI Taxonomy" id="13035"/>
    <lineage>
        <taxon>Bacteria</taxon>
        <taxon>Bacillati</taxon>
        <taxon>Cyanobacteriota</taxon>
        <taxon>Cyanophyceae</taxon>
        <taxon>Nodosilineales</taxon>
        <taxon>Cymatolegaceae</taxon>
        <taxon>Dactylococcopsis</taxon>
    </lineage>
</organism>
<name>K9YRT5_DACS8</name>
<protein>
    <submittedName>
        <fullName evidence="4">Periplasmic component of amino acid ABC-type transporter/signal transduction system</fullName>
    </submittedName>
</protein>
<evidence type="ECO:0000256" key="2">
    <source>
        <dbReference type="SAM" id="Phobius"/>
    </source>
</evidence>
<dbReference type="PANTHER" id="PTHR35936:SF37">
    <property type="entry name" value="AMINO ACID ABC TRANSPORTER SUBSTRATE-BINDING PROTEIN"/>
    <property type="match status" value="1"/>
</dbReference>
<feature type="transmembrane region" description="Helical" evidence="2">
    <location>
        <begin position="24"/>
        <end position="49"/>
    </location>
</feature>
<proteinExistence type="predicted"/>
<dbReference type="KEGG" id="dsl:Dacsa_0403"/>
<dbReference type="Pfam" id="PF00497">
    <property type="entry name" value="SBP_bac_3"/>
    <property type="match status" value="1"/>
</dbReference>
<gene>
    <name evidence="4" type="ORF">Dacsa_0403</name>
</gene>
<dbReference type="SMART" id="SM00062">
    <property type="entry name" value="PBPb"/>
    <property type="match status" value="1"/>
</dbReference>
<dbReference type="CDD" id="cd01072">
    <property type="entry name" value="PBP2_SMa0082_like"/>
    <property type="match status" value="1"/>
</dbReference>
<keyword evidence="2" id="KW-0472">Membrane</keyword>
<dbReference type="Proteomes" id="UP000010482">
    <property type="component" value="Chromosome"/>
</dbReference>
<dbReference type="AlphaFoldDB" id="K9YRT5"/>
<keyword evidence="2" id="KW-0812">Transmembrane</keyword>
<accession>K9YRT5</accession>
<dbReference type="HOGENOM" id="CLU_019602_18_4_3"/>
<evidence type="ECO:0000256" key="1">
    <source>
        <dbReference type="ARBA" id="ARBA00022729"/>
    </source>
</evidence>
<dbReference type="PATRIC" id="fig|13035.3.peg.461"/>
<keyword evidence="1" id="KW-0732">Signal</keyword>
<keyword evidence="2" id="KW-1133">Transmembrane helix</keyword>
<reference evidence="4" key="1">
    <citation type="submission" date="2012-04" db="EMBL/GenBank/DDBJ databases">
        <title>Finished genome of Dactylococcopsis salina PCC 8305.</title>
        <authorList>
            <consortium name="US DOE Joint Genome Institute"/>
            <person name="Gugger M."/>
            <person name="Coursin T."/>
            <person name="Rippka R."/>
            <person name="Tandeau De Marsac N."/>
            <person name="Huntemann M."/>
            <person name="Wei C.-L."/>
            <person name="Han J."/>
            <person name="Detter J.C."/>
            <person name="Han C."/>
            <person name="Tapia R."/>
            <person name="Daligault H."/>
            <person name="Chen A."/>
            <person name="Krypides N."/>
            <person name="Mavromatis K."/>
            <person name="Markowitz V."/>
            <person name="Szeto E."/>
            <person name="Ivanova N."/>
            <person name="Ovchinnikova G."/>
            <person name="Pagani I."/>
            <person name="Pati A."/>
            <person name="Goodwin L."/>
            <person name="Peters L."/>
            <person name="Pitluck S."/>
            <person name="Woyke T."/>
            <person name="Kerfeld C."/>
        </authorList>
    </citation>
    <scope>NUCLEOTIDE SEQUENCE [LARGE SCALE GENOMIC DNA]</scope>
    <source>
        <strain evidence="4">PCC 8305</strain>
    </source>
</reference>
<dbReference type="eggNOG" id="COG0834">
    <property type="taxonomic scope" value="Bacteria"/>
</dbReference>
<dbReference type="STRING" id="13035.Dacsa_0403"/>